<name>A0A6V7UB59_MELEN</name>
<dbReference type="GO" id="GO:0032436">
    <property type="term" value="P:positive regulation of proteasomal ubiquitin-dependent protein catabolic process"/>
    <property type="evidence" value="ECO:0007669"/>
    <property type="project" value="TreeGrafter"/>
</dbReference>
<dbReference type="GO" id="GO:0005737">
    <property type="term" value="C:cytoplasm"/>
    <property type="evidence" value="ECO:0007669"/>
    <property type="project" value="UniProtKB-SubCell"/>
</dbReference>
<dbReference type="Pfam" id="PF00615">
    <property type="entry name" value="RGS"/>
    <property type="match status" value="1"/>
</dbReference>
<dbReference type="PANTHER" id="PTHR46102:SF2">
    <property type="entry name" value="AXIN"/>
    <property type="match status" value="1"/>
</dbReference>
<dbReference type="GO" id="GO:0060090">
    <property type="term" value="F:molecular adaptor activity"/>
    <property type="evidence" value="ECO:0007669"/>
    <property type="project" value="TreeGrafter"/>
</dbReference>
<dbReference type="GO" id="GO:0048468">
    <property type="term" value="P:cell development"/>
    <property type="evidence" value="ECO:0007669"/>
    <property type="project" value="TreeGrafter"/>
</dbReference>
<evidence type="ECO:0000256" key="1">
    <source>
        <dbReference type="ARBA" id="ARBA00004496"/>
    </source>
</evidence>
<dbReference type="GO" id="GO:0030877">
    <property type="term" value="C:beta-catenin destruction complex"/>
    <property type="evidence" value="ECO:0007669"/>
    <property type="project" value="TreeGrafter"/>
</dbReference>
<dbReference type="InterPro" id="IPR016137">
    <property type="entry name" value="RGS"/>
</dbReference>
<dbReference type="GO" id="GO:0019901">
    <property type="term" value="F:protein kinase binding"/>
    <property type="evidence" value="ECO:0007669"/>
    <property type="project" value="TreeGrafter"/>
</dbReference>
<evidence type="ECO:0000259" key="5">
    <source>
        <dbReference type="PROSITE" id="PS50132"/>
    </source>
</evidence>
<dbReference type="InterPro" id="IPR044926">
    <property type="entry name" value="RGS_subdomain_2"/>
</dbReference>
<reference evidence="6 7" key="1">
    <citation type="submission" date="2020-08" db="EMBL/GenBank/DDBJ databases">
        <authorList>
            <person name="Koutsovoulos G."/>
            <person name="Danchin GJ E."/>
        </authorList>
    </citation>
    <scope>NUCLEOTIDE SEQUENCE [LARGE SCALE GENOMIC DNA]</scope>
</reference>
<evidence type="ECO:0000313" key="7">
    <source>
        <dbReference type="Proteomes" id="UP000580250"/>
    </source>
</evidence>
<keyword evidence="2" id="KW-0963">Cytoplasm</keyword>
<evidence type="ECO:0000256" key="4">
    <source>
        <dbReference type="SAM" id="MobiDB-lite"/>
    </source>
</evidence>
<evidence type="ECO:0000256" key="2">
    <source>
        <dbReference type="ARBA" id="ARBA00022490"/>
    </source>
</evidence>
<evidence type="ECO:0000313" key="6">
    <source>
        <dbReference type="EMBL" id="CAD2151342.1"/>
    </source>
</evidence>
<feature type="compositionally biased region" description="Low complexity" evidence="4">
    <location>
        <begin position="145"/>
        <end position="159"/>
    </location>
</feature>
<dbReference type="GO" id="GO:0005634">
    <property type="term" value="C:nucleus"/>
    <property type="evidence" value="ECO:0007669"/>
    <property type="project" value="TreeGrafter"/>
</dbReference>
<dbReference type="InterPro" id="IPR036305">
    <property type="entry name" value="RGS_sf"/>
</dbReference>
<dbReference type="OrthoDB" id="5853445at2759"/>
<dbReference type="SMART" id="SM00315">
    <property type="entry name" value="RGS"/>
    <property type="match status" value="1"/>
</dbReference>
<feature type="coiled-coil region" evidence="3">
    <location>
        <begin position="291"/>
        <end position="318"/>
    </location>
</feature>
<feature type="compositionally biased region" description="Polar residues" evidence="4">
    <location>
        <begin position="230"/>
        <end position="242"/>
    </location>
</feature>
<dbReference type="EMBL" id="CAJEWN010000048">
    <property type="protein sequence ID" value="CAD2151342.1"/>
    <property type="molecule type" value="Genomic_DNA"/>
</dbReference>
<dbReference type="GO" id="GO:0005886">
    <property type="term" value="C:plasma membrane"/>
    <property type="evidence" value="ECO:0007669"/>
    <property type="project" value="TreeGrafter"/>
</dbReference>
<accession>A0A6V7UB59</accession>
<protein>
    <recommendedName>
        <fullName evidence="5">RGS domain-containing protein</fullName>
    </recommendedName>
</protein>
<dbReference type="AlphaFoldDB" id="A0A6V7UB59"/>
<keyword evidence="3" id="KW-0175">Coiled coil</keyword>
<organism evidence="6 7">
    <name type="scientific">Meloidogyne enterolobii</name>
    <name type="common">Root-knot nematode worm</name>
    <name type="synonym">Meloidogyne mayaguensis</name>
    <dbReference type="NCBI Taxonomy" id="390850"/>
    <lineage>
        <taxon>Eukaryota</taxon>
        <taxon>Metazoa</taxon>
        <taxon>Ecdysozoa</taxon>
        <taxon>Nematoda</taxon>
        <taxon>Chromadorea</taxon>
        <taxon>Rhabditida</taxon>
        <taxon>Tylenchina</taxon>
        <taxon>Tylenchomorpha</taxon>
        <taxon>Tylenchoidea</taxon>
        <taxon>Meloidogynidae</taxon>
        <taxon>Meloidogyninae</taxon>
        <taxon>Meloidogyne</taxon>
    </lineage>
</organism>
<dbReference type="PANTHER" id="PTHR46102">
    <property type="entry name" value="AXIN"/>
    <property type="match status" value="1"/>
</dbReference>
<dbReference type="Proteomes" id="UP000580250">
    <property type="component" value="Unassembled WGS sequence"/>
</dbReference>
<feature type="region of interest" description="Disordered" evidence="4">
    <location>
        <begin position="207"/>
        <end position="242"/>
    </location>
</feature>
<dbReference type="InterPro" id="IPR043581">
    <property type="entry name" value="Axin-like"/>
</dbReference>
<dbReference type="PROSITE" id="PS50132">
    <property type="entry name" value="RGS"/>
    <property type="match status" value="1"/>
</dbReference>
<proteinExistence type="predicted"/>
<feature type="region of interest" description="Disordered" evidence="4">
    <location>
        <begin position="145"/>
        <end position="168"/>
    </location>
</feature>
<sequence>MDQRRFKWASSLEEVLSDFDALQLFQSWMGVDDDSSEHPLRLHYAIIAYRAMLSRNDPRVMQLAREIYNKFLRPKSGLCDFIDPIIRERVGQCLRQSTICPPNLFDECLPSLDTFLRRQHAIFVTSHEFLDKFNSSLCLDDQAPSCSSNTTHKSSSTNRSSRKGQHEHVVPTLTADMLKRSQRDREAMVPAGTTSQRLFRPVSKLPYIGGQAQPSKNGSAASSAFSSESTGRTVGSGETSNSMKLLREDQRRMNHSVMKGADDISRNRKIVKPISSNHPRHDTVEERRNFAELLQRKLQALELRYRQEESIKEQIERINSARQKGVKTSTRELIGSTLGCANDSLLLLEAEAVDADEELENYYRLKLADFNSSVNNSGQLSPHLASQSLRT</sequence>
<evidence type="ECO:0000256" key="3">
    <source>
        <dbReference type="SAM" id="Coils"/>
    </source>
</evidence>
<comment type="caution">
    <text evidence="6">The sequence shown here is derived from an EMBL/GenBank/DDBJ whole genome shotgun (WGS) entry which is preliminary data.</text>
</comment>
<feature type="compositionally biased region" description="Low complexity" evidence="4">
    <location>
        <begin position="219"/>
        <end position="229"/>
    </location>
</feature>
<dbReference type="GO" id="GO:0008013">
    <property type="term" value="F:beta-catenin binding"/>
    <property type="evidence" value="ECO:0007669"/>
    <property type="project" value="TreeGrafter"/>
</dbReference>
<dbReference type="GO" id="GO:0031625">
    <property type="term" value="F:ubiquitin protein ligase binding"/>
    <property type="evidence" value="ECO:0007669"/>
    <property type="project" value="TreeGrafter"/>
</dbReference>
<feature type="domain" description="RGS" evidence="5">
    <location>
        <begin position="11"/>
        <end position="117"/>
    </location>
</feature>
<gene>
    <name evidence="6" type="ORF">MENT_LOCUS10352</name>
</gene>
<dbReference type="GO" id="GO:0090090">
    <property type="term" value="P:negative regulation of canonical Wnt signaling pathway"/>
    <property type="evidence" value="ECO:0007669"/>
    <property type="project" value="InterPro"/>
</dbReference>
<comment type="subcellular location">
    <subcellularLocation>
        <location evidence="1">Cytoplasm</location>
    </subcellularLocation>
</comment>
<dbReference type="Gene3D" id="1.10.167.10">
    <property type="entry name" value="Regulator of G-protein Signalling 4, domain 2"/>
    <property type="match status" value="1"/>
</dbReference>
<dbReference type="SUPFAM" id="SSF48097">
    <property type="entry name" value="Regulator of G-protein signaling, RGS"/>
    <property type="match status" value="1"/>
</dbReference>